<keyword evidence="2" id="KW-1185">Reference proteome</keyword>
<dbReference type="EMBL" id="JAHXRS010000001">
    <property type="protein sequence ID" value="MBW6393664.1"/>
    <property type="molecule type" value="Genomic_DNA"/>
</dbReference>
<comment type="caution">
    <text evidence="1">The sequence shown here is derived from an EMBL/GenBank/DDBJ whole genome shotgun (WGS) entry which is preliminary data.</text>
</comment>
<protein>
    <recommendedName>
        <fullName evidence="3">Transcriptional regulator HTH-type FeoC domain-containing protein</fullName>
    </recommendedName>
</protein>
<name>A0ABS6ZXM9_9DEIN</name>
<dbReference type="InterPro" id="IPR036390">
    <property type="entry name" value="WH_DNA-bd_sf"/>
</dbReference>
<accession>A0ABS6ZXM9</accession>
<gene>
    <name evidence="1" type="ORF">KZX47_00610</name>
</gene>
<sequence length="80" mass="8527">MAKVLNLLTSPKTPRELAGALGLSLEVTLLLLQQLERRGYVQSLPCTTSCGACAFRNLCPGPNETPWVRIPGKLAPGPTP</sequence>
<evidence type="ECO:0008006" key="3">
    <source>
        <dbReference type="Google" id="ProtNLM"/>
    </source>
</evidence>
<dbReference type="RefSeq" id="WP_219758578.1">
    <property type="nucleotide sequence ID" value="NZ_JAHXRS010000001.1"/>
</dbReference>
<evidence type="ECO:0000313" key="1">
    <source>
        <dbReference type="EMBL" id="MBW6393664.1"/>
    </source>
</evidence>
<organism evidence="1 2">
    <name type="scientific">Thermus brevis</name>
    <dbReference type="NCBI Taxonomy" id="2862456"/>
    <lineage>
        <taxon>Bacteria</taxon>
        <taxon>Thermotogati</taxon>
        <taxon>Deinococcota</taxon>
        <taxon>Deinococci</taxon>
        <taxon>Thermales</taxon>
        <taxon>Thermaceae</taxon>
        <taxon>Thermus</taxon>
    </lineage>
</organism>
<dbReference type="Proteomes" id="UP000724268">
    <property type="component" value="Unassembled WGS sequence"/>
</dbReference>
<evidence type="ECO:0000313" key="2">
    <source>
        <dbReference type="Proteomes" id="UP000724268"/>
    </source>
</evidence>
<proteinExistence type="predicted"/>
<dbReference type="SUPFAM" id="SSF46785">
    <property type="entry name" value="Winged helix' DNA-binding domain"/>
    <property type="match status" value="1"/>
</dbReference>
<reference evidence="1 2" key="1">
    <citation type="submission" date="2021-07" db="EMBL/GenBank/DDBJ databases">
        <title>Thermus aquaticus gen. n. and sp. n., a nonsporulating extreme thermophile.</title>
        <authorList>
            <person name="Hu C.-J."/>
            <person name="Li W.-J."/>
            <person name="Xian W.-D."/>
        </authorList>
    </citation>
    <scope>NUCLEOTIDE SEQUENCE [LARGE SCALE GENOMIC DNA]</scope>
    <source>
        <strain evidence="1 2">SYSU G05001</strain>
    </source>
</reference>